<evidence type="ECO:0000256" key="4">
    <source>
        <dbReference type="ARBA" id="ARBA00022786"/>
    </source>
</evidence>
<dbReference type="HOGENOM" id="CLU_030988_6_0_1"/>
<comment type="pathway">
    <text evidence="1">Protein modification; protein neddylation.</text>
</comment>
<dbReference type="OrthoDB" id="10249039at2759"/>
<dbReference type="Proteomes" id="UP000005666">
    <property type="component" value="Chromosome 6"/>
</dbReference>
<comment type="similarity">
    <text evidence="8">Belongs to the ubiquitin-conjugating enzyme family.</text>
</comment>
<dbReference type="InterPro" id="IPR016135">
    <property type="entry name" value="UBQ-conjugating_enzyme/RWD"/>
</dbReference>
<dbReference type="Pfam" id="PF00179">
    <property type="entry name" value="UQ_con"/>
    <property type="match status" value="1"/>
</dbReference>
<name>G8BUU4_TETPH</name>
<dbReference type="STRING" id="1071381.G8BUU4"/>
<dbReference type="SMART" id="SM00212">
    <property type="entry name" value="UBCc"/>
    <property type="match status" value="1"/>
</dbReference>
<dbReference type="AlphaFoldDB" id="G8BUU4"/>
<dbReference type="FunFam" id="3.10.110.10:FF:000239">
    <property type="entry name" value="NEDD8-conjugating enzyme Ubc12"/>
    <property type="match status" value="1"/>
</dbReference>
<evidence type="ECO:0000259" key="9">
    <source>
        <dbReference type="PROSITE" id="PS50127"/>
    </source>
</evidence>
<evidence type="ECO:0000256" key="7">
    <source>
        <dbReference type="PROSITE-ProRule" id="PRU10133"/>
    </source>
</evidence>
<evidence type="ECO:0000256" key="1">
    <source>
        <dbReference type="ARBA" id="ARBA00005032"/>
    </source>
</evidence>
<dbReference type="InterPro" id="IPR023313">
    <property type="entry name" value="UBQ-conjugating_AS"/>
</dbReference>
<evidence type="ECO:0000256" key="2">
    <source>
        <dbReference type="ARBA" id="ARBA00022679"/>
    </source>
</evidence>
<protein>
    <recommendedName>
        <fullName evidence="6">NEDD8 carrier protein</fullName>
    </recommendedName>
</protein>
<evidence type="ECO:0000313" key="11">
    <source>
        <dbReference type="Proteomes" id="UP000005666"/>
    </source>
</evidence>
<dbReference type="Gene3D" id="3.10.110.10">
    <property type="entry name" value="Ubiquitin Conjugating Enzyme"/>
    <property type="match status" value="1"/>
</dbReference>
<proteinExistence type="inferred from homology"/>
<dbReference type="KEGG" id="tpf:TPHA_0F00390"/>
<dbReference type="eggNOG" id="KOG0420">
    <property type="taxonomic scope" value="Eukaryota"/>
</dbReference>
<feature type="domain" description="UBC core" evidence="9">
    <location>
        <begin position="36"/>
        <end position="184"/>
    </location>
</feature>
<organism evidence="10 11">
    <name type="scientific">Tetrapisispora phaffii (strain ATCC 24235 / CBS 4417 / NBRC 1672 / NRRL Y-8282 / UCD 70-5)</name>
    <name type="common">Yeast</name>
    <name type="synonym">Fabospora phaffii</name>
    <dbReference type="NCBI Taxonomy" id="1071381"/>
    <lineage>
        <taxon>Eukaryota</taxon>
        <taxon>Fungi</taxon>
        <taxon>Dikarya</taxon>
        <taxon>Ascomycota</taxon>
        <taxon>Saccharomycotina</taxon>
        <taxon>Saccharomycetes</taxon>
        <taxon>Saccharomycetales</taxon>
        <taxon>Saccharomycetaceae</taxon>
        <taxon>Tetrapisispora</taxon>
    </lineage>
</organism>
<dbReference type="PROSITE" id="PS50127">
    <property type="entry name" value="UBC_2"/>
    <property type="match status" value="1"/>
</dbReference>
<evidence type="ECO:0000313" key="10">
    <source>
        <dbReference type="EMBL" id="CCE63526.1"/>
    </source>
</evidence>
<dbReference type="GO" id="GO:0005524">
    <property type="term" value="F:ATP binding"/>
    <property type="evidence" value="ECO:0007669"/>
    <property type="project" value="UniProtKB-UniRule"/>
</dbReference>
<dbReference type="OMA" id="CQVDFPD"/>
<evidence type="ECO:0000256" key="8">
    <source>
        <dbReference type="RuleBase" id="RU362109"/>
    </source>
</evidence>
<feature type="active site" description="Glycyl thioester intermediate" evidence="7">
    <location>
        <position position="122"/>
    </location>
</feature>
<evidence type="ECO:0000256" key="6">
    <source>
        <dbReference type="ARBA" id="ARBA00079113"/>
    </source>
</evidence>
<evidence type="ECO:0000256" key="3">
    <source>
        <dbReference type="ARBA" id="ARBA00022741"/>
    </source>
</evidence>
<evidence type="ECO:0000256" key="5">
    <source>
        <dbReference type="ARBA" id="ARBA00022840"/>
    </source>
</evidence>
<dbReference type="EMBL" id="HE612861">
    <property type="protein sequence ID" value="CCE63526.1"/>
    <property type="molecule type" value="Genomic_DNA"/>
</dbReference>
<keyword evidence="11" id="KW-1185">Reference proteome</keyword>
<keyword evidence="4 8" id="KW-0833">Ubl conjugation pathway</keyword>
<dbReference type="PROSITE" id="PS00183">
    <property type="entry name" value="UBC_1"/>
    <property type="match status" value="1"/>
</dbReference>
<dbReference type="GO" id="GO:0045116">
    <property type="term" value="P:protein neddylation"/>
    <property type="evidence" value="ECO:0007669"/>
    <property type="project" value="EnsemblFungi"/>
</dbReference>
<keyword evidence="5 8" id="KW-0067">ATP-binding</keyword>
<accession>G8BUU4</accession>
<dbReference type="GO" id="GO:0019788">
    <property type="term" value="F:NEDD8 transferase activity"/>
    <property type="evidence" value="ECO:0007669"/>
    <property type="project" value="EnsemblFungi"/>
</dbReference>
<keyword evidence="3 8" id="KW-0547">Nucleotide-binding</keyword>
<gene>
    <name evidence="10" type="primary">TPHA0F00390</name>
    <name evidence="10" type="ordered locus">TPHA_0F00390</name>
</gene>
<sequence length="193" mass="21915">MLKLRELKERKKRETQFLEKTGGATTGEPNLISLSPGRIRLQNDLDHLNLPPQCTLELQSSLSDMNEQPLITLCISPREGPYLGGAFKFNLKFNEMYPIEPPSAICLNKIFHPNIDLNGKICLNILREDWSPALDLTSIVIGLLYLFLDFTSTDPLNQQAAEVLANDRNRFCELVQRAMLGSEINNVRYDRVV</sequence>
<keyword evidence="2" id="KW-0808">Transferase</keyword>
<dbReference type="CDD" id="cd23794">
    <property type="entry name" value="UBCc_UBE2F_UBE2M"/>
    <property type="match status" value="1"/>
</dbReference>
<dbReference type="SUPFAM" id="SSF54495">
    <property type="entry name" value="UBC-like"/>
    <property type="match status" value="1"/>
</dbReference>
<dbReference type="RefSeq" id="XP_003685960.1">
    <property type="nucleotide sequence ID" value="XM_003685912.1"/>
</dbReference>
<reference evidence="10 11" key="1">
    <citation type="journal article" date="2011" name="Proc. Natl. Acad. Sci. U.S.A.">
        <title>Evolutionary erosion of yeast sex chromosomes by mating-type switching accidents.</title>
        <authorList>
            <person name="Gordon J.L."/>
            <person name="Armisen D."/>
            <person name="Proux-Wera E."/>
            <person name="Oheigeartaigh S.S."/>
            <person name="Byrne K.P."/>
            <person name="Wolfe K.H."/>
        </authorList>
    </citation>
    <scope>NUCLEOTIDE SEQUENCE [LARGE SCALE GENOMIC DNA]</scope>
    <source>
        <strain evidence="11">ATCC 24235 / CBS 4417 / NBRC 1672 / NRRL Y-8282 / UCD 70-5</strain>
    </source>
</reference>
<dbReference type="PANTHER" id="PTHR24068">
    <property type="entry name" value="UBIQUITIN-CONJUGATING ENZYME E2"/>
    <property type="match status" value="1"/>
</dbReference>
<dbReference type="InterPro" id="IPR000608">
    <property type="entry name" value="UBC"/>
</dbReference>
<dbReference type="GeneID" id="11535632"/>